<dbReference type="RefSeq" id="WP_259610938.1">
    <property type="nucleotide sequence ID" value="NZ_CP091139.2"/>
</dbReference>
<accession>A0ABY5NGU0</accession>
<name>A0ABY5NGU0_9MICO</name>
<evidence type="ECO:0000256" key="1">
    <source>
        <dbReference type="SAM" id="Phobius"/>
    </source>
</evidence>
<evidence type="ECO:0000313" key="2">
    <source>
        <dbReference type="EMBL" id="UUT34417.1"/>
    </source>
</evidence>
<sequence length="127" mass="13203">MADPVSPSPPAQRRPTASAELIEESLEQATLRRAPKIAVFLVLGAALGVIVAAILTFAFGIADGSGMEASSMSAVSYSKGQVFGFLVLVCGVAGVALGGIVALVFDWTAGRRARRVRVDRETVTNVE</sequence>
<keyword evidence="1" id="KW-0472">Membrane</keyword>
<feature type="transmembrane region" description="Helical" evidence="1">
    <location>
        <begin position="82"/>
        <end position="105"/>
    </location>
</feature>
<protein>
    <submittedName>
        <fullName evidence="2">Potassium transporter Trk</fullName>
    </submittedName>
</protein>
<dbReference type="EMBL" id="CP091139">
    <property type="protein sequence ID" value="UUT34417.1"/>
    <property type="molecule type" value="Genomic_DNA"/>
</dbReference>
<keyword evidence="3" id="KW-1185">Reference proteome</keyword>
<evidence type="ECO:0000313" key="3">
    <source>
        <dbReference type="Proteomes" id="UP001054811"/>
    </source>
</evidence>
<organism evidence="2 3">
    <name type="scientific">Microbacterium elymi</name>
    <dbReference type="NCBI Taxonomy" id="2909587"/>
    <lineage>
        <taxon>Bacteria</taxon>
        <taxon>Bacillati</taxon>
        <taxon>Actinomycetota</taxon>
        <taxon>Actinomycetes</taxon>
        <taxon>Micrococcales</taxon>
        <taxon>Microbacteriaceae</taxon>
        <taxon>Microbacterium</taxon>
    </lineage>
</organism>
<proteinExistence type="predicted"/>
<feature type="transmembrane region" description="Helical" evidence="1">
    <location>
        <begin position="37"/>
        <end position="62"/>
    </location>
</feature>
<dbReference type="Proteomes" id="UP001054811">
    <property type="component" value="Chromosome"/>
</dbReference>
<gene>
    <name evidence="2" type="ORF">L2X98_27825</name>
</gene>
<keyword evidence="1" id="KW-1133">Transmembrane helix</keyword>
<reference evidence="2" key="1">
    <citation type="submission" date="2022-01" db="EMBL/GenBank/DDBJ databases">
        <title>Microbacterium eymi and Microbacterium rhizovicinus sp. nov., isolated from the rhizospheric soil of Elymus tsukushiensis, a plant native to the Dokdo Islands, Republic of Korea.</title>
        <authorList>
            <person name="Hwang Y.J."/>
        </authorList>
    </citation>
    <scope>NUCLEOTIDE SEQUENCE</scope>
    <source>
        <strain evidence="2">KUDC0405</strain>
    </source>
</reference>
<keyword evidence="1" id="KW-0812">Transmembrane</keyword>